<dbReference type="FunFam" id="3.40.50.880:FF:000010">
    <property type="entry name" value="uncharacterized protein LOC100176842 isoform X2"/>
    <property type="match status" value="1"/>
</dbReference>
<dbReference type="InterPro" id="IPR021196">
    <property type="entry name" value="PdxT/SNO_CS"/>
</dbReference>
<evidence type="ECO:0000256" key="6">
    <source>
        <dbReference type="ARBA" id="ARBA00049534"/>
    </source>
</evidence>
<dbReference type="UniPathway" id="UPA00245"/>
<evidence type="ECO:0000256" key="3">
    <source>
        <dbReference type="ARBA" id="ARBA00022898"/>
    </source>
</evidence>
<proteinExistence type="inferred from homology"/>
<evidence type="ECO:0000256" key="8">
    <source>
        <dbReference type="PIRSR" id="PIRSR005639-1"/>
    </source>
</evidence>
<dbReference type="PANTHER" id="PTHR31559:SF0">
    <property type="entry name" value="PYRIDOXAL 5'-PHOSPHATE SYNTHASE SUBUNIT SNO1-RELATED"/>
    <property type="match status" value="1"/>
</dbReference>
<evidence type="ECO:0000256" key="5">
    <source>
        <dbReference type="ARBA" id="ARBA00023239"/>
    </source>
</evidence>
<keyword evidence="5 7" id="KW-0456">Lyase</keyword>
<dbReference type="Proteomes" id="UP000290527">
    <property type="component" value="Unassembled WGS sequence"/>
</dbReference>
<dbReference type="OrthoDB" id="26717at2157"/>
<dbReference type="Gene3D" id="3.40.50.880">
    <property type="match status" value="1"/>
</dbReference>
<evidence type="ECO:0000313" key="10">
    <source>
        <dbReference type="EMBL" id="GBF36530.1"/>
    </source>
</evidence>
<keyword evidence="4 7" id="KW-0315">Glutamine amidotransferase</keyword>
<sequence>MNIGVLGIQGDIDEQEEMIRKIGHNPIRIRRVEDLSKIDALIIPGGESTTIGKLMEKYGFMEVLRNSDMPILGICAGMVLLSKGTGKKQPLLGLMDITVKRNAYGSQRESFEDDVYFNGEKIKGIFIRAPIVDRILNDKVEIIAKENDNIVGVKEERYMAVAFHPELSDDGYKVYNYFVEKVCNVRD</sequence>
<dbReference type="InterPro" id="IPR002161">
    <property type="entry name" value="PdxT/SNO"/>
</dbReference>
<dbReference type="GO" id="GO:1903600">
    <property type="term" value="C:glutaminase complex"/>
    <property type="evidence" value="ECO:0007669"/>
    <property type="project" value="TreeGrafter"/>
</dbReference>
<feature type="binding site" evidence="7 9">
    <location>
        <begin position="127"/>
        <end position="128"/>
    </location>
    <ligand>
        <name>L-glutamine</name>
        <dbReference type="ChEBI" id="CHEBI:58359"/>
    </ligand>
</feature>
<dbReference type="GO" id="GO:0036381">
    <property type="term" value="F:pyridoxal 5'-phosphate synthase (glutamine hydrolysing) activity"/>
    <property type="evidence" value="ECO:0007669"/>
    <property type="project" value="UniProtKB-UniRule"/>
</dbReference>
<comment type="function">
    <text evidence="7">Catalyzes the hydrolysis of glutamine to glutamate and ammonia as part of the biosynthesis of pyridoxal 5'-phosphate. The resulting ammonia molecule is channeled to the active site of PdxS.</text>
</comment>
<evidence type="ECO:0000256" key="1">
    <source>
        <dbReference type="ARBA" id="ARBA00008345"/>
    </source>
</evidence>
<keyword evidence="2 7" id="KW-0378">Hydrolase</keyword>
<reference evidence="10 11" key="1">
    <citation type="journal article" date="2019" name="Int. J. Syst. Evol. Microbiol.">
        <title>Methanofervidicoccus abyssi gen. nov., sp. nov., a hydrogenotrophic methanogen, isolated from a hydrothermal vent chimney in the Mid-Cayman Spreading Center, the Caribbean Sea.</title>
        <authorList>
            <person name="Sakai S."/>
            <person name="Takaki Y."/>
            <person name="Miyazaki M."/>
            <person name="Ogawara M."/>
            <person name="Yanagawa K."/>
            <person name="Miyazaki J."/>
            <person name="Takai K."/>
        </authorList>
    </citation>
    <scope>NUCLEOTIDE SEQUENCE [LARGE SCALE GENOMIC DNA]</scope>
    <source>
        <strain evidence="10 11">HHB</strain>
    </source>
</reference>
<comment type="subunit">
    <text evidence="7">In the presence of PdxS, forms a dodecamer of heterodimers. Only shows activity in the heterodimer.</text>
</comment>
<dbReference type="EMBL" id="BFAX01000003">
    <property type="protein sequence ID" value="GBF36530.1"/>
    <property type="molecule type" value="Genomic_DNA"/>
</dbReference>
<feature type="active site" description="Charge relay system" evidence="7 8">
    <location>
        <position position="166"/>
    </location>
</feature>
<feature type="binding site" evidence="7 9">
    <location>
        <begin position="46"/>
        <end position="48"/>
    </location>
    <ligand>
        <name>L-glutamine</name>
        <dbReference type="ChEBI" id="CHEBI:58359"/>
    </ligand>
</feature>
<feature type="active site" description="Charge relay system" evidence="7 8">
    <location>
        <position position="164"/>
    </location>
</feature>
<evidence type="ECO:0000256" key="4">
    <source>
        <dbReference type="ARBA" id="ARBA00022962"/>
    </source>
</evidence>
<dbReference type="GO" id="GO:0006543">
    <property type="term" value="P:L-glutamine catabolic process"/>
    <property type="evidence" value="ECO:0007669"/>
    <property type="project" value="UniProtKB-UniRule"/>
</dbReference>
<accession>A0A401HQQ8</accession>
<dbReference type="PROSITE" id="PS51130">
    <property type="entry name" value="PDXT_SNO_2"/>
    <property type="match status" value="1"/>
</dbReference>
<dbReference type="PROSITE" id="PS01236">
    <property type="entry name" value="PDXT_SNO_1"/>
    <property type="match status" value="1"/>
</dbReference>
<dbReference type="PANTHER" id="PTHR31559">
    <property type="entry name" value="PYRIDOXAL 5'-PHOSPHATE SYNTHASE SUBUNIT SNO"/>
    <property type="match status" value="1"/>
</dbReference>
<evidence type="ECO:0000313" key="11">
    <source>
        <dbReference type="Proteomes" id="UP000290527"/>
    </source>
</evidence>
<dbReference type="EC" id="4.3.3.6" evidence="7"/>
<dbReference type="RefSeq" id="WP_131007298.1">
    <property type="nucleotide sequence ID" value="NZ_BFAX01000003.1"/>
</dbReference>
<dbReference type="HAMAP" id="MF_01615">
    <property type="entry name" value="PdxT"/>
    <property type="match status" value="1"/>
</dbReference>
<keyword evidence="11" id="KW-1185">Reference proteome</keyword>
<comment type="caution">
    <text evidence="10">The sequence shown here is derived from an EMBL/GenBank/DDBJ whole genome shotgun (WGS) entry which is preliminary data.</text>
</comment>
<dbReference type="CDD" id="cd01749">
    <property type="entry name" value="GATase1_PB"/>
    <property type="match status" value="1"/>
</dbReference>
<gene>
    <name evidence="7" type="primary">pdxT</name>
    <name evidence="10" type="ORF">MHHB_P0760</name>
</gene>
<evidence type="ECO:0000256" key="2">
    <source>
        <dbReference type="ARBA" id="ARBA00022801"/>
    </source>
</evidence>
<dbReference type="GO" id="GO:0004359">
    <property type="term" value="F:glutaminase activity"/>
    <property type="evidence" value="ECO:0007669"/>
    <property type="project" value="UniProtKB-UniRule"/>
</dbReference>
<name>A0A401HQQ8_9EURY</name>
<dbReference type="PIRSF" id="PIRSF005639">
    <property type="entry name" value="Glut_amidoT_SNO"/>
    <property type="match status" value="1"/>
</dbReference>
<keyword evidence="3 7" id="KW-0663">Pyridoxal phosphate</keyword>
<dbReference type="NCBIfam" id="TIGR03800">
    <property type="entry name" value="PLP_synth_Pdx2"/>
    <property type="match status" value="1"/>
</dbReference>
<dbReference type="PROSITE" id="PS51273">
    <property type="entry name" value="GATASE_TYPE_1"/>
    <property type="match status" value="1"/>
</dbReference>
<dbReference type="SUPFAM" id="SSF52317">
    <property type="entry name" value="Class I glutamine amidotransferase-like"/>
    <property type="match status" value="1"/>
</dbReference>
<dbReference type="AlphaFoldDB" id="A0A401HQQ8"/>
<comment type="pathway">
    <text evidence="7">Cofactor biosynthesis; pyridoxal 5'-phosphate biosynthesis.</text>
</comment>
<feature type="binding site" evidence="7 9">
    <location>
        <position position="101"/>
    </location>
    <ligand>
        <name>L-glutamine</name>
        <dbReference type="ChEBI" id="CHEBI:58359"/>
    </ligand>
</feature>
<evidence type="ECO:0000256" key="7">
    <source>
        <dbReference type="HAMAP-Rule" id="MF_01615"/>
    </source>
</evidence>
<comment type="catalytic activity">
    <reaction evidence="6 7">
        <text>L-glutamine + H2O = L-glutamate + NH4(+)</text>
        <dbReference type="Rhea" id="RHEA:15889"/>
        <dbReference type="ChEBI" id="CHEBI:15377"/>
        <dbReference type="ChEBI" id="CHEBI:28938"/>
        <dbReference type="ChEBI" id="CHEBI:29985"/>
        <dbReference type="ChEBI" id="CHEBI:58359"/>
        <dbReference type="EC" id="3.5.1.2"/>
    </reaction>
</comment>
<evidence type="ECO:0000256" key="9">
    <source>
        <dbReference type="PIRSR" id="PIRSR005639-2"/>
    </source>
</evidence>
<feature type="active site" description="Nucleophile" evidence="7 8">
    <location>
        <position position="75"/>
    </location>
</feature>
<dbReference type="InterPro" id="IPR029062">
    <property type="entry name" value="Class_I_gatase-like"/>
</dbReference>
<dbReference type="Pfam" id="PF01174">
    <property type="entry name" value="SNO"/>
    <property type="match status" value="1"/>
</dbReference>
<dbReference type="EC" id="3.5.1.2" evidence="7"/>
<comment type="similarity">
    <text evidence="1 7">Belongs to the glutaminase PdxT/SNO family.</text>
</comment>
<dbReference type="GO" id="GO:0008614">
    <property type="term" value="P:pyridoxine metabolic process"/>
    <property type="evidence" value="ECO:0007669"/>
    <property type="project" value="TreeGrafter"/>
</dbReference>
<comment type="catalytic activity">
    <reaction evidence="7">
        <text>aldehydo-D-ribose 5-phosphate + D-glyceraldehyde 3-phosphate + L-glutamine = pyridoxal 5'-phosphate + L-glutamate + phosphate + 3 H2O + H(+)</text>
        <dbReference type="Rhea" id="RHEA:31507"/>
        <dbReference type="ChEBI" id="CHEBI:15377"/>
        <dbReference type="ChEBI" id="CHEBI:15378"/>
        <dbReference type="ChEBI" id="CHEBI:29985"/>
        <dbReference type="ChEBI" id="CHEBI:43474"/>
        <dbReference type="ChEBI" id="CHEBI:58273"/>
        <dbReference type="ChEBI" id="CHEBI:58359"/>
        <dbReference type="ChEBI" id="CHEBI:59776"/>
        <dbReference type="ChEBI" id="CHEBI:597326"/>
        <dbReference type="EC" id="4.3.3.6"/>
    </reaction>
</comment>
<protein>
    <recommendedName>
        <fullName evidence="7">Pyridoxal 5'-phosphate synthase subunit PdxT</fullName>
        <ecNumber evidence="7">4.3.3.6</ecNumber>
    </recommendedName>
    <alternativeName>
        <fullName evidence="7">Pdx2</fullName>
    </alternativeName>
    <alternativeName>
        <fullName evidence="7">Pyridoxal 5'-phosphate synthase glutaminase subunit</fullName>
        <ecNumber evidence="7">3.5.1.2</ecNumber>
    </alternativeName>
</protein>
<organism evidence="10 11">
    <name type="scientific">Methanofervidicoccus abyssi</name>
    <dbReference type="NCBI Taxonomy" id="2082189"/>
    <lineage>
        <taxon>Archaea</taxon>
        <taxon>Methanobacteriati</taxon>
        <taxon>Methanobacteriota</taxon>
        <taxon>Methanomada group</taxon>
        <taxon>Methanococci</taxon>
        <taxon>Methanococcales</taxon>
        <taxon>Methanofervidicoccus</taxon>
    </lineage>
</organism>
<dbReference type="GO" id="GO:0042823">
    <property type="term" value="P:pyridoxal phosphate biosynthetic process"/>
    <property type="evidence" value="ECO:0007669"/>
    <property type="project" value="UniProtKB-UniRule"/>
</dbReference>
<dbReference type="GO" id="GO:0005829">
    <property type="term" value="C:cytosol"/>
    <property type="evidence" value="ECO:0007669"/>
    <property type="project" value="TreeGrafter"/>
</dbReference>